<dbReference type="InterPro" id="IPR005674">
    <property type="entry name" value="CocE/Ser_esterase"/>
</dbReference>
<dbReference type="InterPro" id="IPR013736">
    <property type="entry name" value="Xaa-Pro_dipept_C"/>
</dbReference>
<dbReference type="AlphaFoldDB" id="A0A4R1NLZ7"/>
<evidence type="ECO:0000256" key="1">
    <source>
        <dbReference type="ARBA" id="ARBA00022801"/>
    </source>
</evidence>
<proteinExistence type="predicted"/>
<dbReference type="InterPro" id="IPR029058">
    <property type="entry name" value="AB_hydrolase_fold"/>
</dbReference>
<evidence type="ECO:0000313" key="3">
    <source>
        <dbReference type="EMBL" id="TCL07011.1"/>
    </source>
</evidence>
<keyword evidence="1" id="KW-0378">Hydrolase</keyword>
<dbReference type="Gene3D" id="1.10.3020.10">
    <property type="entry name" value="alpha-amino acid ester hydrolase ( Helical cap domain)"/>
    <property type="match status" value="1"/>
</dbReference>
<evidence type="ECO:0000313" key="4">
    <source>
        <dbReference type="Proteomes" id="UP000294555"/>
    </source>
</evidence>
<gene>
    <name evidence="3" type="ORF">EZJ58_5314</name>
</gene>
<dbReference type="Proteomes" id="UP000294555">
    <property type="component" value="Unassembled WGS sequence"/>
</dbReference>
<dbReference type="SUPFAM" id="SSF49785">
    <property type="entry name" value="Galactose-binding domain-like"/>
    <property type="match status" value="1"/>
</dbReference>
<dbReference type="GO" id="GO:0008239">
    <property type="term" value="F:dipeptidyl-peptidase activity"/>
    <property type="evidence" value="ECO:0007669"/>
    <property type="project" value="InterPro"/>
</dbReference>
<sequence length="541" mass="59290">MTIMTRLAGRLWRLPPAENAVRVERDIAVTARDGVALMTDVYHPFGIDRPPIVLLRSPYGRKNIVGLCARLFAERGYTAVVQSVRGTFGSGGRFHPFFQERDDGLDAVGWIERQPWYGGRLGLWGASYMGQVHWAMAAELGERVAAIAIVRSTSDFAAAIWGGDGLRLEDFLSWICLVEAQEKSNAIVQALRRRFFGDAHARHYAALPLETLDEQVSGAAIDCWREWMAHDHPADPFWQPIRDRCTLARVTAPVSMVAGWSDLFIGHQLHDYAELQACGKTVRLTVDPWTHTSLKSLAGAMADAFDWFDIHLKGRESGKDALNHVKLWVVGANEWRNETAWPPAGSVSRALQLTGSGGLGEGGIAEAERRFVYDPKDPTPSLAGPTLSDASGRGDMRPLAARADVLSFIGPVLDQDTEIAGRPVLTINVSADGPEHDLFICLCDVDENGRATNITDGYQRLPGFAADTRRTVTLPLLPAYWRVAAGHRLQLLIAGGAFPRYARNLGLGERMSMATRSRKTTIAVHCGGKDPSRLALPLKGA</sequence>
<dbReference type="NCBIfam" id="TIGR00976">
    <property type="entry name" value="CocE_NonD"/>
    <property type="match status" value="1"/>
</dbReference>
<evidence type="ECO:0000259" key="2">
    <source>
        <dbReference type="SMART" id="SM00939"/>
    </source>
</evidence>
<reference evidence="3 4" key="1">
    <citation type="submission" date="2019-02" db="EMBL/GenBank/DDBJ databases">
        <title>Investigation of anaerobic lignin degradation for improved lignocellulosic biofuels.</title>
        <authorList>
            <person name="Deangelis K."/>
        </authorList>
    </citation>
    <scope>NUCLEOTIDE SEQUENCE [LARGE SCALE GENOMIC DNA]</scope>
    <source>
        <strain evidence="3 4">159R</strain>
    </source>
</reference>
<name>A0A4R1NLZ7_9GAMM</name>
<dbReference type="EMBL" id="SJOI01000001">
    <property type="protein sequence ID" value="TCL07011.1"/>
    <property type="molecule type" value="Genomic_DNA"/>
</dbReference>
<keyword evidence="4" id="KW-1185">Reference proteome</keyword>
<protein>
    <recommendedName>
        <fullName evidence="2">Xaa-Pro dipeptidyl-peptidase C-terminal domain-containing protein</fullName>
    </recommendedName>
</protein>
<dbReference type="SMART" id="SM00939">
    <property type="entry name" value="PepX_C"/>
    <property type="match status" value="1"/>
</dbReference>
<dbReference type="Pfam" id="PF08530">
    <property type="entry name" value="PepX_C"/>
    <property type="match status" value="1"/>
</dbReference>
<dbReference type="Gene3D" id="3.40.50.1820">
    <property type="entry name" value="alpha/beta hydrolase"/>
    <property type="match status" value="1"/>
</dbReference>
<dbReference type="Pfam" id="PF02129">
    <property type="entry name" value="Peptidase_S15"/>
    <property type="match status" value="1"/>
</dbReference>
<accession>A0A4R1NLZ7</accession>
<dbReference type="InterPro" id="IPR000383">
    <property type="entry name" value="Xaa-Pro-like_dom"/>
</dbReference>
<organism evidence="3 4">
    <name type="scientific">Sodalis ligni</name>
    <dbReference type="NCBI Taxonomy" id="2697027"/>
    <lineage>
        <taxon>Bacteria</taxon>
        <taxon>Pseudomonadati</taxon>
        <taxon>Pseudomonadota</taxon>
        <taxon>Gammaproteobacteria</taxon>
        <taxon>Enterobacterales</taxon>
        <taxon>Bruguierivoracaceae</taxon>
        <taxon>Sodalis</taxon>
    </lineage>
</organism>
<dbReference type="RefSeq" id="WP_132926868.1">
    <property type="nucleotide sequence ID" value="NZ_SJOI01000001.1"/>
</dbReference>
<feature type="domain" description="Xaa-Pro dipeptidyl-peptidase C-terminal" evidence="2">
    <location>
        <begin position="305"/>
        <end position="535"/>
    </location>
</feature>
<dbReference type="InterPro" id="IPR008979">
    <property type="entry name" value="Galactose-bd-like_sf"/>
</dbReference>
<comment type="caution">
    <text evidence="3">The sequence shown here is derived from an EMBL/GenBank/DDBJ whole genome shotgun (WGS) entry which is preliminary data.</text>
</comment>
<dbReference type="SUPFAM" id="SSF53474">
    <property type="entry name" value="alpha/beta-Hydrolases"/>
    <property type="match status" value="1"/>
</dbReference>
<dbReference type="Gene3D" id="2.60.120.260">
    <property type="entry name" value="Galactose-binding domain-like"/>
    <property type="match status" value="1"/>
</dbReference>
<dbReference type="OrthoDB" id="9806163at2"/>